<comment type="caution">
    <text evidence="1">The sequence shown here is derived from an EMBL/GenBank/DDBJ whole genome shotgun (WGS) entry which is preliminary data.</text>
</comment>
<evidence type="ECO:0000313" key="2">
    <source>
        <dbReference type="Proteomes" id="UP000646365"/>
    </source>
</evidence>
<protein>
    <submittedName>
        <fullName evidence="1">Uncharacterized protein</fullName>
    </submittedName>
</protein>
<dbReference type="AlphaFoldDB" id="A0A8J2YZL0"/>
<dbReference type="EMBL" id="BMJQ01000014">
    <property type="protein sequence ID" value="GGF36148.1"/>
    <property type="molecule type" value="Genomic_DNA"/>
</dbReference>
<reference evidence="1" key="2">
    <citation type="submission" date="2020-09" db="EMBL/GenBank/DDBJ databases">
        <authorList>
            <person name="Sun Q."/>
            <person name="Zhou Y."/>
        </authorList>
    </citation>
    <scope>NUCLEOTIDE SEQUENCE</scope>
    <source>
        <strain evidence="1">CGMCC 1.15725</strain>
    </source>
</reference>
<evidence type="ECO:0000313" key="1">
    <source>
        <dbReference type="EMBL" id="GGF36148.1"/>
    </source>
</evidence>
<sequence>MAGEDDNEFTRLNKLMNSDGGGGSRFVAGRDREWTPDGGDAVPAGCQTIHGFYTLSGRQIATTLTVRSNLHFDRQDQERIVRWFFESGELHQSARVTHPPAGYMGYLHDYGRNRIYAVTGIDEAARVVDIPAIGHVNAGDHIF</sequence>
<reference evidence="1" key="1">
    <citation type="journal article" date="2014" name="Int. J. Syst. Evol. Microbiol.">
        <title>Complete genome sequence of Corynebacterium casei LMG S-19264T (=DSM 44701T), isolated from a smear-ripened cheese.</title>
        <authorList>
            <consortium name="US DOE Joint Genome Institute (JGI-PGF)"/>
            <person name="Walter F."/>
            <person name="Albersmeier A."/>
            <person name="Kalinowski J."/>
            <person name="Ruckert C."/>
        </authorList>
    </citation>
    <scope>NUCLEOTIDE SEQUENCE</scope>
    <source>
        <strain evidence="1">CGMCC 1.15725</strain>
    </source>
</reference>
<keyword evidence="2" id="KW-1185">Reference proteome</keyword>
<name>A0A8J2YZL0_9PROT</name>
<dbReference type="Proteomes" id="UP000646365">
    <property type="component" value="Unassembled WGS sequence"/>
</dbReference>
<accession>A0A8J2YZL0</accession>
<dbReference type="RefSeq" id="WP_189050583.1">
    <property type="nucleotide sequence ID" value="NZ_BMJQ01000014.1"/>
</dbReference>
<proteinExistence type="predicted"/>
<gene>
    <name evidence="1" type="ORF">GCM10011611_48220</name>
</gene>
<organism evidence="1 2">
    <name type="scientific">Aliidongia dinghuensis</name>
    <dbReference type="NCBI Taxonomy" id="1867774"/>
    <lineage>
        <taxon>Bacteria</taxon>
        <taxon>Pseudomonadati</taxon>
        <taxon>Pseudomonadota</taxon>
        <taxon>Alphaproteobacteria</taxon>
        <taxon>Rhodospirillales</taxon>
        <taxon>Dongiaceae</taxon>
        <taxon>Aliidongia</taxon>
    </lineage>
</organism>